<accession>A0A834RSY2</accession>
<keyword evidence="1" id="KW-0812">Transmembrane</keyword>
<feature type="transmembrane region" description="Helical" evidence="1">
    <location>
        <begin position="48"/>
        <end position="72"/>
    </location>
</feature>
<feature type="transmembrane region" description="Helical" evidence="1">
    <location>
        <begin position="6"/>
        <end position="27"/>
    </location>
</feature>
<dbReference type="KEGG" id="ptrr:6343155"/>
<dbReference type="RefSeq" id="XP_065961522.1">
    <property type="nucleotide sequence ID" value="XM_066108337.1"/>
</dbReference>
<name>A0A834RSY2_9PLEO</name>
<evidence type="ECO:0000313" key="2">
    <source>
        <dbReference type="EMBL" id="KAF7569478.1"/>
    </source>
</evidence>
<keyword evidence="1" id="KW-0472">Membrane</keyword>
<gene>
    <name evidence="2" type="ORF">PtrM4_118930</name>
</gene>
<dbReference type="EMBL" id="NQIK02000006">
    <property type="protein sequence ID" value="KAF7569478.1"/>
    <property type="molecule type" value="Genomic_DNA"/>
</dbReference>
<comment type="caution">
    <text evidence="2">The sequence shown here is derived from an EMBL/GenBank/DDBJ whole genome shotgun (WGS) entry which is preliminary data.</text>
</comment>
<evidence type="ECO:0000313" key="3">
    <source>
        <dbReference type="Proteomes" id="UP000245464"/>
    </source>
</evidence>
<protein>
    <submittedName>
        <fullName evidence="2">Uncharacterized protein</fullName>
    </submittedName>
</protein>
<dbReference type="GeneID" id="6343155"/>
<organism evidence="2 3">
    <name type="scientific">Pyrenophora tritici-repentis</name>
    <dbReference type="NCBI Taxonomy" id="45151"/>
    <lineage>
        <taxon>Eukaryota</taxon>
        <taxon>Fungi</taxon>
        <taxon>Dikarya</taxon>
        <taxon>Ascomycota</taxon>
        <taxon>Pezizomycotina</taxon>
        <taxon>Dothideomycetes</taxon>
        <taxon>Pleosporomycetidae</taxon>
        <taxon>Pleosporales</taxon>
        <taxon>Pleosporineae</taxon>
        <taxon>Pleosporaceae</taxon>
        <taxon>Pyrenophora</taxon>
    </lineage>
</organism>
<evidence type="ECO:0000256" key="1">
    <source>
        <dbReference type="SAM" id="Phobius"/>
    </source>
</evidence>
<keyword evidence="1" id="KW-1133">Transmembrane helix</keyword>
<reference evidence="2 3" key="1">
    <citation type="journal article" date="2018" name="BMC Genomics">
        <title>Comparative genomics of the wheat fungal pathogen Pyrenophora tritici-repentis reveals chromosomal variations and genome plasticity.</title>
        <authorList>
            <person name="Moolhuijzen P."/>
            <person name="See P.T."/>
            <person name="Hane J.K."/>
            <person name="Shi G."/>
            <person name="Liu Z."/>
            <person name="Oliver R.P."/>
            <person name="Moffat C.S."/>
        </authorList>
    </citation>
    <scope>NUCLEOTIDE SEQUENCE [LARGE SCALE GENOMIC DNA]</scope>
    <source>
        <strain evidence="2">M4</strain>
    </source>
</reference>
<proteinExistence type="predicted"/>
<sequence length="130" mass="14598">MASLLIGFTICFSVGLLLSVVLIYRDAQPYKTNGTHERLGHSFFWERVLATFFGFSHAGVSIAGITAIGFALGSKGDMYWVDMAVRCNLQVLTGTNLGRILRILMFPPWAIWLAYMITVLTTPMIVYRMR</sequence>
<dbReference type="Proteomes" id="UP000245464">
    <property type="component" value="Chromosome 6"/>
</dbReference>
<dbReference type="AlphaFoldDB" id="A0A834RSY2"/>
<feature type="transmembrane region" description="Helical" evidence="1">
    <location>
        <begin position="109"/>
        <end position="127"/>
    </location>
</feature>